<accession>A0A8S9WXP1</accession>
<proteinExistence type="predicted"/>
<dbReference type="Proteomes" id="UP000466442">
    <property type="component" value="Unassembled WGS sequence"/>
</dbReference>
<evidence type="ECO:0000313" key="2">
    <source>
        <dbReference type="EMBL" id="KAF6200989.1"/>
    </source>
</evidence>
<evidence type="ECO:0000313" key="3">
    <source>
        <dbReference type="Proteomes" id="UP000466442"/>
    </source>
</evidence>
<feature type="compositionally biased region" description="Polar residues" evidence="1">
    <location>
        <begin position="55"/>
        <end position="75"/>
    </location>
</feature>
<sequence>MRQRAISAESAGAGGRSSFARYGFPVPTLGRSRKNLGGRRSSVSLREPPPRNPLVASNSSRTRLVDFSSESTSRISPGKTRGRDSTRQVVSKSEQPFDYPPRIGFTVSSSTEFDRGPHECADCFCDVTVIPQPPKRRRGRAVRKEATDPE</sequence>
<evidence type="ECO:0000256" key="1">
    <source>
        <dbReference type="SAM" id="MobiDB-lite"/>
    </source>
</evidence>
<dbReference type="EMBL" id="WIXP02000013">
    <property type="protein sequence ID" value="KAF6200989.1"/>
    <property type="molecule type" value="Genomic_DNA"/>
</dbReference>
<keyword evidence="3" id="KW-1185">Reference proteome</keyword>
<name>A0A8S9WXP1_APOLU</name>
<dbReference type="AlphaFoldDB" id="A0A8S9WXP1"/>
<feature type="region of interest" description="Disordered" evidence="1">
    <location>
        <begin position="131"/>
        <end position="150"/>
    </location>
</feature>
<organism evidence="2 3">
    <name type="scientific">Apolygus lucorum</name>
    <name type="common">Small green plant bug</name>
    <name type="synonym">Lygocoris lucorum</name>
    <dbReference type="NCBI Taxonomy" id="248454"/>
    <lineage>
        <taxon>Eukaryota</taxon>
        <taxon>Metazoa</taxon>
        <taxon>Ecdysozoa</taxon>
        <taxon>Arthropoda</taxon>
        <taxon>Hexapoda</taxon>
        <taxon>Insecta</taxon>
        <taxon>Pterygota</taxon>
        <taxon>Neoptera</taxon>
        <taxon>Paraneoptera</taxon>
        <taxon>Hemiptera</taxon>
        <taxon>Heteroptera</taxon>
        <taxon>Panheteroptera</taxon>
        <taxon>Cimicomorpha</taxon>
        <taxon>Miridae</taxon>
        <taxon>Mirini</taxon>
        <taxon>Apolygus</taxon>
    </lineage>
</organism>
<gene>
    <name evidence="2" type="ORF">GE061_005436</name>
</gene>
<reference evidence="2" key="1">
    <citation type="journal article" date="2021" name="Mol. Ecol. Resour.">
        <title>Apolygus lucorum genome provides insights into omnivorousness and mesophyll feeding.</title>
        <authorList>
            <person name="Liu Y."/>
            <person name="Liu H."/>
            <person name="Wang H."/>
            <person name="Huang T."/>
            <person name="Liu B."/>
            <person name="Yang B."/>
            <person name="Yin L."/>
            <person name="Li B."/>
            <person name="Zhang Y."/>
            <person name="Zhang S."/>
            <person name="Jiang F."/>
            <person name="Zhang X."/>
            <person name="Ren Y."/>
            <person name="Wang B."/>
            <person name="Wang S."/>
            <person name="Lu Y."/>
            <person name="Wu K."/>
            <person name="Fan W."/>
            <person name="Wang G."/>
        </authorList>
    </citation>
    <scope>NUCLEOTIDE SEQUENCE</scope>
    <source>
        <strain evidence="2">12Hb</strain>
    </source>
</reference>
<feature type="region of interest" description="Disordered" evidence="1">
    <location>
        <begin position="1"/>
        <end position="103"/>
    </location>
</feature>
<comment type="caution">
    <text evidence="2">The sequence shown here is derived from an EMBL/GenBank/DDBJ whole genome shotgun (WGS) entry which is preliminary data.</text>
</comment>
<feature type="compositionally biased region" description="Low complexity" evidence="1">
    <location>
        <begin position="1"/>
        <end position="23"/>
    </location>
</feature>
<protein>
    <submittedName>
        <fullName evidence="2">Uncharacterized protein</fullName>
    </submittedName>
</protein>